<dbReference type="Proteomes" id="UP001054821">
    <property type="component" value="Chromosome 7"/>
</dbReference>
<reference evidence="2 3" key="1">
    <citation type="journal article" date="2022" name="G3 (Bethesda)">
        <title>Whole-genome sequence and methylome profiling of the almond [Prunus dulcis (Mill.) D.A. Webb] cultivar 'Nonpareil'.</title>
        <authorList>
            <person name="D'Amico-Willman K.M."/>
            <person name="Ouma W.Z."/>
            <person name="Meulia T."/>
            <person name="Sideli G.M."/>
            <person name="Gradziel T.M."/>
            <person name="Fresnedo-Ramirez J."/>
        </authorList>
    </citation>
    <scope>NUCLEOTIDE SEQUENCE [LARGE SCALE GENOMIC DNA]</scope>
    <source>
        <strain evidence="2">Clone GOH B32 T37-40</strain>
    </source>
</reference>
<comment type="caution">
    <text evidence="2">The sequence shown here is derived from an EMBL/GenBank/DDBJ whole genome shotgun (WGS) entry which is preliminary data.</text>
</comment>
<gene>
    <name evidence="2" type="ORF">L3X38_037039</name>
</gene>
<accession>A0AAD4YP59</accession>
<organism evidence="2 3">
    <name type="scientific">Prunus dulcis</name>
    <name type="common">Almond</name>
    <name type="synonym">Amygdalus dulcis</name>
    <dbReference type="NCBI Taxonomy" id="3755"/>
    <lineage>
        <taxon>Eukaryota</taxon>
        <taxon>Viridiplantae</taxon>
        <taxon>Streptophyta</taxon>
        <taxon>Embryophyta</taxon>
        <taxon>Tracheophyta</taxon>
        <taxon>Spermatophyta</taxon>
        <taxon>Magnoliopsida</taxon>
        <taxon>eudicotyledons</taxon>
        <taxon>Gunneridae</taxon>
        <taxon>Pentapetalae</taxon>
        <taxon>rosids</taxon>
        <taxon>fabids</taxon>
        <taxon>Rosales</taxon>
        <taxon>Rosaceae</taxon>
        <taxon>Amygdaloideae</taxon>
        <taxon>Amygdaleae</taxon>
        <taxon>Prunus</taxon>
    </lineage>
</organism>
<dbReference type="EMBL" id="JAJFAZ020000007">
    <property type="protein sequence ID" value="KAI5317332.1"/>
    <property type="molecule type" value="Genomic_DNA"/>
</dbReference>
<dbReference type="PANTHER" id="PTHR46148">
    <property type="entry name" value="CHROMO DOMAIN-CONTAINING PROTEIN"/>
    <property type="match status" value="1"/>
</dbReference>
<feature type="domain" description="Tf2-1-like SH3-like" evidence="1">
    <location>
        <begin position="51"/>
        <end position="81"/>
    </location>
</feature>
<proteinExistence type="predicted"/>
<name>A0AAD4YP59_PRUDU</name>
<evidence type="ECO:0000259" key="1">
    <source>
        <dbReference type="Pfam" id="PF24626"/>
    </source>
</evidence>
<evidence type="ECO:0000313" key="3">
    <source>
        <dbReference type="Proteomes" id="UP001054821"/>
    </source>
</evidence>
<evidence type="ECO:0000313" key="2">
    <source>
        <dbReference type="EMBL" id="KAI5317332.1"/>
    </source>
</evidence>
<dbReference type="InterPro" id="IPR056924">
    <property type="entry name" value="SH3_Tf2-1"/>
</dbReference>
<dbReference type="AlphaFoldDB" id="A0AAD4YP59"/>
<protein>
    <recommendedName>
        <fullName evidence="1">Tf2-1-like SH3-like domain-containing protein</fullName>
    </recommendedName>
</protein>
<sequence>MVREKLKAAQDRQKSYADNRSKDLEFAVRDWVFLKLSPWKDVMRFGKRGKCIGHVVYRLTLPPELSQIHDVFHVSMLRKYVPNPSHVLEQQPMELREDLMYKEQPV</sequence>
<dbReference type="Pfam" id="PF24626">
    <property type="entry name" value="SH3_Tf2-1"/>
    <property type="match status" value="1"/>
</dbReference>
<dbReference type="PANTHER" id="PTHR46148:SF60">
    <property type="entry name" value="CHROMO DOMAIN-CONTAINING PROTEIN"/>
    <property type="match status" value="1"/>
</dbReference>
<keyword evidence="3" id="KW-1185">Reference proteome</keyword>